<dbReference type="GO" id="GO:0015288">
    <property type="term" value="F:porin activity"/>
    <property type="evidence" value="ECO:0007669"/>
    <property type="project" value="TreeGrafter"/>
</dbReference>
<dbReference type="InterPro" id="IPR051906">
    <property type="entry name" value="TolC-like"/>
</dbReference>
<comment type="similarity">
    <text evidence="2">Belongs to the outer membrane factor (OMF) (TC 1.B.17) family.</text>
</comment>
<dbReference type="Pfam" id="PF02321">
    <property type="entry name" value="OEP"/>
    <property type="match status" value="1"/>
</dbReference>
<keyword evidence="4" id="KW-1134">Transmembrane beta strand</keyword>
<keyword evidence="3" id="KW-0813">Transport</keyword>
<dbReference type="AlphaFoldDB" id="A0AAC9I6Z6"/>
<dbReference type="RefSeq" id="WP_035638935.1">
    <property type="nucleotide sequence ID" value="NZ_CP017479.1"/>
</dbReference>
<protein>
    <recommendedName>
        <fullName evidence="12">Transporter</fullName>
    </recommendedName>
</protein>
<dbReference type="Gene3D" id="1.20.1600.10">
    <property type="entry name" value="Outer membrane efflux proteins (OEP)"/>
    <property type="match status" value="1"/>
</dbReference>
<accession>A0AAC9I6Z6</accession>
<gene>
    <name evidence="10" type="ORF">EM308_10290</name>
</gene>
<feature type="signal peptide" evidence="9">
    <location>
        <begin position="1"/>
        <end position="19"/>
    </location>
</feature>
<dbReference type="SUPFAM" id="SSF56954">
    <property type="entry name" value="Outer membrane efflux proteins (OEP)"/>
    <property type="match status" value="1"/>
</dbReference>
<keyword evidence="9" id="KW-0732">Signal</keyword>
<keyword evidence="11" id="KW-1185">Reference proteome</keyword>
<dbReference type="GO" id="GO:0009279">
    <property type="term" value="C:cell outer membrane"/>
    <property type="evidence" value="ECO:0007669"/>
    <property type="project" value="UniProtKB-SubCell"/>
</dbReference>
<evidence type="ECO:0008006" key="12">
    <source>
        <dbReference type="Google" id="ProtNLM"/>
    </source>
</evidence>
<evidence type="ECO:0000256" key="9">
    <source>
        <dbReference type="SAM" id="SignalP"/>
    </source>
</evidence>
<dbReference type="EMBL" id="CP017479">
    <property type="protein sequence ID" value="AOW09863.1"/>
    <property type="molecule type" value="Genomic_DNA"/>
</dbReference>
<evidence type="ECO:0000256" key="2">
    <source>
        <dbReference type="ARBA" id="ARBA00007613"/>
    </source>
</evidence>
<reference evidence="10 11" key="1">
    <citation type="submission" date="2016-10" db="EMBL/GenBank/DDBJ databases">
        <title>Flavobacterium gilvum sp. nov., isolated from stream water.</title>
        <authorList>
            <person name="Shin S.-K."/>
            <person name="Cho Y.-J."/>
            <person name="Yi H."/>
        </authorList>
    </citation>
    <scope>NUCLEOTIDE SEQUENCE [LARGE SCALE GENOMIC DNA]</scope>
    <source>
        <strain evidence="10 11">EM1308</strain>
    </source>
</reference>
<name>A0AAC9I6Z6_9FLAO</name>
<evidence type="ECO:0000256" key="4">
    <source>
        <dbReference type="ARBA" id="ARBA00022452"/>
    </source>
</evidence>
<evidence type="ECO:0000256" key="8">
    <source>
        <dbReference type="SAM" id="Coils"/>
    </source>
</evidence>
<dbReference type="PANTHER" id="PTHR30026:SF20">
    <property type="entry name" value="OUTER MEMBRANE PROTEIN TOLC"/>
    <property type="match status" value="1"/>
</dbReference>
<feature type="coiled-coil region" evidence="8">
    <location>
        <begin position="108"/>
        <end position="172"/>
    </location>
</feature>
<dbReference type="KEGG" id="fgl:EM308_10290"/>
<evidence type="ECO:0000256" key="6">
    <source>
        <dbReference type="ARBA" id="ARBA00023136"/>
    </source>
</evidence>
<proteinExistence type="inferred from homology"/>
<organism evidence="10 11">
    <name type="scientific">Flavobacterium gilvum</name>
    <dbReference type="NCBI Taxonomy" id="1492737"/>
    <lineage>
        <taxon>Bacteria</taxon>
        <taxon>Pseudomonadati</taxon>
        <taxon>Bacteroidota</taxon>
        <taxon>Flavobacteriia</taxon>
        <taxon>Flavobacteriales</taxon>
        <taxon>Flavobacteriaceae</taxon>
        <taxon>Flavobacterium</taxon>
    </lineage>
</organism>
<comment type="subcellular location">
    <subcellularLocation>
        <location evidence="1">Cell outer membrane</location>
    </subcellularLocation>
</comment>
<evidence type="ECO:0000313" key="11">
    <source>
        <dbReference type="Proteomes" id="UP000175968"/>
    </source>
</evidence>
<keyword evidence="8" id="KW-0175">Coiled coil</keyword>
<evidence type="ECO:0000256" key="7">
    <source>
        <dbReference type="ARBA" id="ARBA00023237"/>
    </source>
</evidence>
<dbReference type="InterPro" id="IPR003423">
    <property type="entry name" value="OMP_efflux"/>
</dbReference>
<sequence>MKQYLLTSLFFIVSLTCWSQVTIDDCQNKAKANYPLIKEYDLISKSLDYTISNANKAWLPQMSVTGIGGYLIKGLPTVTMPNGQTSEKNDGIFIGIAQINQNIWDGGATKTQKNIAKANAEVDKASTDVAFHTIKERVNQLYFGILVVDEQLNQLQILNENLNRNLKSVQLSKDNGLGYQSDVDEIKAEILSLEQKKIEFSFTRKGYVEMLSYMIGEPLKEDVQLQKPIAVENYASLTNNRPELSLFANQTKLAETASSIDKVSLMPKIGLLGAGIFVTPGMSLGSSEVNSLAVAGLSMSWNTSGLYKWNNNKELEKIKKERINNQQDAFLFTNNLQLEQAANEIEKQKTILLKDDEIVALKEKIKKAYQLKKDNGMCSMNDLITAINKESEARSNKALHNVQLLMSLYNYKTIKGN</sequence>
<dbReference type="GO" id="GO:1990281">
    <property type="term" value="C:efflux pump complex"/>
    <property type="evidence" value="ECO:0007669"/>
    <property type="project" value="TreeGrafter"/>
</dbReference>
<evidence type="ECO:0000313" key="10">
    <source>
        <dbReference type="EMBL" id="AOW09863.1"/>
    </source>
</evidence>
<keyword evidence="5" id="KW-0812">Transmembrane</keyword>
<dbReference type="PANTHER" id="PTHR30026">
    <property type="entry name" value="OUTER MEMBRANE PROTEIN TOLC"/>
    <property type="match status" value="1"/>
</dbReference>
<feature type="chain" id="PRO_5042070196" description="Transporter" evidence="9">
    <location>
        <begin position="20"/>
        <end position="417"/>
    </location>
</feature>
<dbReference type="Proteomes" id="UP000175968">
    <property type="component" value="Chromosome"/>
</dbReference>
<evidence type="ECO:0000256" key="5">
    <source>
        <dbReference type="ARBA" id="ARBA00022692"/>
    </source>
</evidence>
<dbReference type="GO" id="GO:0015562">
    <property type="term" value="F:efflux transmembrane transporter activity"/>
    <property type="evidence" value="ECO:0007669"/>
    <property type="project" value="InterPro"/>
</dbReference>
<keyword evidence="7" id="KW-0998">Cell outer membrane</keyword>
<evidence type="ECO:0000256" key="1">
    <source>
        <dbReference type="ARBA" id="ARBA00004442"/>
    </source>
</evidence>
<keyword evidence="6" id="KW-0472">Membrane</keyword>
<evidence type="ECO:0000256" key="3">
    <source>
        <dbReference type="ARBA" id="ARBA00022448"/>
    </source>
</evidence>